<comment type="similarity">
    <text evidence="1">Belongs to the TTC38 family.</text>
</comment>
<reference evidence="5 6" key="1">
    <citation type="submission" date="2024-02" db="EMBL/GenBank/DDBJ databases">
        <authorList>
            <person name="Chen Y."/>
            <person name="Shah S."/>
            <person name="Dougan E. K."/>
            <person name="Thang M."/>
            <person name="Chan C."/>
        </authorList>
    </citation>
    <scope>NUCLEOTIDE SEQUENCE [LARGE SCALE GENOMIC DNA]</scope>
</reference>
<dbReference type="Gene3D" id="1.25.40.10">
    <property type="entry name" value="Tetratricopeptide repeat domain"/>
    <property type="match status" value="1"/>
</dbReference>
<evidence type="ECO:0000256" key="1">
    <source>
        <dbReference type="ARBA" id="ARBA00005857"/>
    </source>
</evidence>
<dbReference type="PANTHER" id="PTHR16263">
    <property type="entry name" value="TETRATRICOPEPTIDE REPEAT PROTEIN 38"/>
    <property type="match status" value="1"/>
</dbReference>
<gene>
    <name evidence="5" type="ORF">CCMP2556_LOCUS53436</name>
</gene>
<protein>
    <recommendedName>
        <fullName evidence="2">Tetratricopeptide repeat protein 38</fullName>
    </recommendedName>
</protein>
<dbReference type="InterPro" id="IPR033891">
    <property type="entry name" value="TTC38"/>
</dbReference>
<sequence>MGNTPPKDIFGLEATTSSRSCVEGLNAYYEAVLAYRPFPAWSSASEEALKEDPKCPMARVLSADCAFCQGDGAKSKELLEQLVHEDSEKWSWRERKYVEAWRLWVLMSDPVGCYNILAEVVQRHPSDLFAVKRGHIMGLILGDGQKMLDIVEIAAEKSGKAVPPPKYLHGMWAFGLEQQGRYQDAERIAKEGLAFESSLGPDAWLDHGMAHALYFQGEGRLADAEEFLKQRCSNWSKEALHPFLYTHCWWHLALLHCERGNFDDCLAIFDERLWPEGSTGLEQGKDPQVQLNALNLLWRLELRQVAVLPRWRRVLEGCKGLSLPKDGEKGALQHSDLLLDILLIRGLCIDAKQDSQPLELFLTAAKAHAEEMAKGAAGADGRADAYGSLARLVAEIFRPDVQDTSENLDRRAKARDDVWALRPHWGCLGGSVEQRGILLEAVKGPVVCGEPKS</sequence>
<keyword evidence="4" id="KW-0802">TPR repeat</keyword>
<dbReference type="Proteomes" id="UP001642484">
    <property type="component" value="Unassembled WGS sequence"/>
</dbReference>
<dbReference type="EMBL" id="CAXAMN010028195">
    <property type="protein sequence ID" value="CAK9115659.1"/>
    <property type="molecule type" value="Genomic_DNA"/>
</dbReference>
<evidence type="ECO:0000256" key="2">
    <source>
        <dbReference type="ARBA" id="ARBA00019992"/>
    </source>
</evidence>
<evidence type="ECO:0000256" key="3">
    <source>
        <dbReference type="ARBA" id="ARBA00022737"/>
    </source>
</evidence>
<evidence type="ECO:0000313" key="5">
    <source>
        <dbReference type="EMBL" id="CAK9115659.1"/>
    </source>
</evidence>
<comment type="caution">
    <text evidence="5">The sequence shown here is derived from an EMBL/GenBank/DDBJ whole genome shotgun (WGS) entry which is preliminary data.</text>
</comment>
<evidence type="ECO:0000256" key="4">
    <source>
        <dbReference type="ARBA" id="ARBA00022803"/>
    </source>
</evidence>
<organism evidence="5 6">
    <name type="scientific">Durusdinium trenchii</name>
    <dbReference type="NCBI Taxonomy" id="1381693"/>
    <lineage>
        <taxon>Eukaryota</taxon>
        <taxon>Sar</taxon>
        <taxon>Alveolata</taxon>
        <taxon>Dinophyceae</taxon>
        <taxon>Suessiales</taxon>
        <taxon>Symbiodiniaceae</taxon>
        <taxon>Durusdinium</taxon>
    </lineage>
</organism>
<dbReference type="InterPro" id="IPR011990">
    <property type="entry name" value="TPR-like_helical_dom_sf"/>
</dbReference>
<dbReference type="SUPFAM" id="SSF48452">
    <property type="entry name" value="TPR-like"/>
    <property type="match status" value="1"/>
</dbReference>
<name>A0ABP0ST91_9DINO</name>
<evidence type="ECO:0000313" key="6">
    <source>
        <dbReference type="Proteomes" id="UP001642484"/>
    </source>
</evidence>
<keyword evidence="3" id="KW-0677">Repeat</keyword>
<keyword evidence="6" id="KW-1185">Reference proteome</keyword>
<dbReference type="PANTHER" id="PTHR16263:SF4">
    <property type="entry name" value="TETRATRICOPEPTIDE REPEAT PROTEIN 38"/>
    <property type="match status" value="1"/>
</dbReference>
<proteinExistence type="inferred from homology"/>
<accession>A0ABP0ST91</accession>